<gene>
    <name evidence="4" type="ORF">AQUCO_00300506v1</name>
</gene>
<keyword evidence="5" id="KW-1185">Reference proteome</keyword>
<protein>
    <recommendedName>
        <fullName evidence="3">DUF7906 domain-containing protein</fullName>
    </recommendedName>
</protein>
<dbReference type="OrthoDB" id="18451at2759"/>
<dbReference type="EMBL" id="KZ305020">
    <property type="protein sequence ID" value="PIA61021.1"/>
    <property type="molecule type" value="Genomic_DNA"/>
</dbReference>
<proteinExistence type="predicted"/>
<accession>A0A2G5EZ75</accession>
<dbReference type="InterPro" id="IPR057228">
    <property type="entry name" value="DUF7906"/>
</dbReference>
<evidence type="ECO:0000256" key="2">
    <source>
        <dbReference type="SAM" id="SignalP"/>
    </source>
</evidence>
<keyword evidence="2" id="KW-0732">Signal</keyword>
<feature type="domain" description="DUF7906" evidence="3">
    <location>
        <begin position="68"/>
        <end position="335"/>
    </location>
</feature>
<dbReference type="STRING" id="218851.A0A2G5EZ75"/>
<dbReference type="FunCoup" id="A0A2G5EZ75">
    <property type="interactions" value="1640"/>
</dbReference>
<evidence type="ECO:0000313" key="4">
    <source>
        <dbReference type="EMBL" id="PIA61021.1"/>
    </source>
</evidence>
<feature type="signal peptide" evidence="2">
    <location>
        <begin position="1"/>
        <end position="24"/>
    </location>
</feature>
<dbReference type="PANTHER" id="PTHR31515">
    <property type="entry name" value="TRANSMEMBRANE PROTEIN-RELATED"/>
    <property type="match status" value="1"/>
</dbReference>
<reference evidence="4 5" key="1">
    <citation type="submission" date="2017-09" db="EMBL/GenBank/DDBJ databases">
        <title>WGS assembly of Aquilegia coerulea Goldsmith.</title>
        <authorList>
            <person name="Hodges S."/>
            <person name="Kramer E."/>
            <person name="Nordborg M."/>
            <person name="Tomkins J."/>
            <person name="Borevitz J."/>
            <person name="Derieg N."/>
            <person name="Yan J."/>
            <person name="Mihaltcheva S."/>
            <person name="Hayes R.D."/>
            <person name="Rokhsar D."/>
        </authorList>
    </citation>
    <scope>NUCLEOTIDE SEQUENCE [LARGE SCALE GENOMIC DNA]</scope>
    <source>
        <strain evidence="5">cv. Goldsmith</strain>
    </source>
</reference>
<evidence type="ECO:0000313" key="5">
    <source>
        <dbReference type="Proteomes" id="UP000230069"/>
    </source>
</evidence>
<feature type="transmembrane region" description="Helical" evidence="1">
    <location>
        <begin position="784"/>
        <end position="804"/>
    </location>
</feature>
<keyword evidence="1" id="KW-0812">Transmembrane</keyword>
<dbReference type="Proteomes" id="UP000230069">
    <property type="component" value="Unassembled WGS sequence"/>
</dbReference>
<feature type="chain" id="PRO_5013868772" description="DUF7906 domain-containing protein" evidence="2">
    <location>
        <begin position="25"/>
        <end position="809"/>
    </location>
</feature>
<organism evidence="4 5">
    <name type="scientific">Aquilegia coerulea</name>
    <name type="common">Rocky mountain columbine</name>
    <dbReference type="NCBI Taxonomy" id="218851"/>
    <lineage>
        <taxon>Eukaryota</taxon>
        <taxon>Viridiplantae</taxon>
        <taxon>Streptophyta</taxon>
        <taxon>Embryophyta</taxon>
        <taxon>Tracheophyta</taxon>
        <taxon>Spermatophyta</taxon>
        <taxon>Magnoliopsida</taxon>
        <taxon>Ranunculales</taxon>
        <taxon>Ranunculaceae</taxon>
        <taxon>Thalictroideae</taxon>
        <taxon>Aquilegia</taxon>
    </lineage>
</organism>
<sequence>MKPLLSLFFFFFFSFSFLLNQSNCAPEAFRRDPGHPHWHHSAFHDVKDTIRSDVRQMLHSRAEVPFQVPLEVNVVLIGLNGDGAYRYMVDSHKLETFLKISFPTHRPSCLETGEPLDIEHHIVYNAFPAGQPELIALEKALKEAMVPAGTARENEYGREVPLFEVDAAVVEPVFAQLYSYLFDMDTGGSSAETEMDRPVPSAIFVVNFDKVRMDPRNKEIDLDSLMYGKLAELTEEEMKKQEGDYIYRYRYNGGGASQVWLGSGRFVIIDLSAGPCTYGKIETEEGSVSYRTLPRLWNLIFPRGSVAGSSRSTHEVFIGELAALVSTTIEHVIAPDVKFETVDLMTRLLIPIIVLRNHNRYNIMEKGHNYSIDVQAIEAEVKKMLHVGQEVVIIGGSHALHRHEKLAIAVSKAMRGHSLQETKQDGRFHVHTKTYLDGAILKEEMERSADVLAAGLLEVSDPSLSSKFFLRQHWMDESDGSSDSIIKHRSLWATLRPERGKDKMRKSQKKPGNLYRTFGTRVIPVFVLSLAGVDPNLLMEDESLVWTSKDVVIVLQHDSEKIPLSYVSETTRRFAHPSQAQQHILAGLASAVGGLSAPYEKASHVHERPVYNWLWSTGCHPFGPFSNTSQISQMLQDVALRSTIYARVDAALRKIRETSESVQTFASEYLKTPLGEPVLGKKNKSSTELWVEKFYKKSTKLPEPFPHELVERLEKFLDSLEEQLVDLSSLLYDHRIGDAHMNSSEILQSSIFTQQYVDHVLATERGKMKCCQIEYRFPVQTSQAFIYGAILVAGFFVYFVVIFFSSPVR</sequence>
<name>A0A2G5EZ75_AQUCA</name>
<dbReference type="InParanoid" id="A0A2G5EZ75"/>
<keyword evidence="1" id="KW-1133">Transmembrane helix</keyword>
<evidence type="ECO:0000259" key="3">
    <source>
        <dbReference type="Pfam" id="PF25483"/>
    </source>
</evidence>
<dbReference type="PANTHER" id="PTHR31515:SF0">
    <property type="entry name" value="TRANSMEMBRANE PROTEIN"/>
    <property type="match status" value="1"/>
</dbReference>
<dbReference type="Pfam" id="PF25483">
    <property type="entry name" value="DUF7906"/>
    <property type="match status" value="1"/>
</dbReference>
<evidence type="ECO:0000256" key="1">
    <source>
        <dbReference type="SAM" id="Phobius"/>
    </source>
</evidence>
<dbReference type="AlphaFoldDB" id="A0A2G5EZ75"/>
<keyword evidence="1" id="KW-0472">Membrane</keyword>